<dbReference type="NCBIfam" id="NF033480">
    <property type="entry name" value="bifunc_MprF"/>
    <property type="match status" value="1"/>
</dbReference>
<comment type="subcellular location">
    <subcellularLocation>
        <location evidence="1">Cell membrane</location>
        <topology evidence="1">Multi-pass membrane protein</topology>
    </subcellularLocation>
</comment>
<organism evidence="8 9">
    <name type="scientific">Microvirga lotononidis</name>
    <dbReference type="NCBI Taxonomy" id="864069"/>
    <lineage>
        <taxon>Bacteria</taxon>
        <taxon>Pseudomonadati</taxon>
        <taxon>Pseudomonadota</taxon>
        <taxon>Alphaproteobacteria</taxon>
        <taxon>Hyphomicrobiales</taxon>
        <taxon>Methylobacteriaceae</taxon>
        <taxon>Microvirga</taxon>
    </lineage>
</organism>
<dbReference type="PANTHER" id="PTHR34697">
    <property type="entry name" value="PHOSPHATIDYLGLYCEROL LYSYLTRANSFERASE"/>
    <property type="match status" value="1"/>
</dbReference>
<evidence type="ECO:0000256" key="3">
    <source>
        <dbReference type="ARBA" id="ARBA00022692"/>
    </source>
</evidence>
<feature type="transmembrane region" description="Helical" evidence="6">
    <location>
        <begin position="237"/>
        <end position="261"/>
    </location>
</feature>
<feature type="transmembrane region" description="Helical" evidence="6">
    <location>
        <begin position="315"/>
        <end position="336"/>
    </location>
</feature>
<feature type="transmembrane region" description="Helical" evidence="6">
    <location>
        <begin position="454"/>
        <end position="472"/>
    </location>
</feature>
<feature type="transmembrane region" description="Helical" evidence="6">
    <location>
        <begin position="82"/>
        <end position="104"/>
    </location>
</feature>
<feature type="transmembrane region" description="Helical" evidence="6">
    <location>
        <begin position="194"/>
        <end position="216"/>
    </location>
</feature>
<dbReference type="SUPFAM" id="SSF55729">
    <property type="entry name" value="Acyl-CoA N-acyltransferases (Nat)"/>
    <property type="match status" value="1"/>
</dbReference>
<keyword evidence="5 6" id="KW-0472">Membrane</keyword>
<evidence type="ECO:0000313" key="9">
    <source>
        <dbReference type="Proteomes" id="UP000003947"/>
    </source>
</evidence>
<dbReference type="STRING" id="864069.MicloDRAFT_00044180"/>
<feature type="transmembrane region" description="Helical" evidence="6">
    <location>
        <begin position="124"/>
        <end position="143"/>
    </location>
</feature>
<dbReference type="EMBL" id="JH660645">
    <property type="protein sequence ID" value="EIM27844.1"/>
    <property type="molecule type" value="Genomic_DNA"/>
</dbReference>
<keyword evidence="3 6" id="KW-0812">Transmembrane</keyword>
<dbReference type="PANTHER" id="PTHR34697:SF2">
    <property type="entry name" value="PHOSPHATIDYLGLYCEROL LYSYLTRANSFERASE"/>
    <property type="match status" value="1"/>
</dbReference>
<reference evidence="8 9" key="1">
    <citation type="submission" date="2012-02" db="EMBL/GenBank/DDBJ databases">
        <title>Improved High-Quality Draft sequence of Microvirga sp. WSM3557.</title>
        <authorList>
            <consortium name="US DOE Joint Genome Institute"/>
            <person name="Lucas S."/>
            <person name="Han J."/>
            <person name="Lapidus A."/>
            <person name="Cheng J.-F."/>
            <person name="Goodwin L."/>
            <person name="Pitluck S."/>
            <person name="Peters L."/>
            <person name="Zhang X."/>
            <person name="Detter J.C."/>
            <person name="Han C."/>
            <person name="Tapia R."/>
            <person name="Land M."/>
            <person name="Hauser L."/>
            <person name="Kyrpides N."/>
            <person name="Ivanova N."/>
            <person name="Pagani I."/>
            <person name="Brau L."/>
            <person name="Yates R."/>
            <person name="O'Hara G."/>
            <person name="Rui T."/>
            <person name="Howieson J."/>
            <person name="Reeve W."/>
            <person name="Woyke T."/>
        </authorList>
    </citation>
    <scope>NUCLEOTIDE SEQUENCE [LARGE SCALE GENOMIC DNA]</scope>
    <source>
        <strain evidence="8 9">WSM3557</strain>
    </source>
</reference>
<feature type="transmembrane region" description="Helical" evidence="6">
    <location>
        <begin position="526"/>
        <end position="547"/>
    </location>
</feature>
<protein>
    <recommendedName>
        <fullName evidence="7">Phosphatidylglycerol lysyltransferase C-terminal domain-containing protein</fullName>
    </recommendedName>
</protein>
<accession>I4YV52</accession>
<feature type="transmembrane region" description="Helical" evidence="6">
    <location>
        <begin position="43"/>
        <end position="61"/>
    </location>
</feature>
<dbReference type="Pfam" id="PF09924">
    <property type="entry name" value="LPG_synthase_C"/>
    <property type="match status" value="1"/>
</dbReference>
<dbReference type="eggNOG" id="COG0392">
    <property type="taxonomic scope" value="Bacteria"/>
</dbReference>
<feature type="transmembrane region" description="Helical" evidence="6">
    <location>
        <begin position="430"/>
        <end position="448"/>
    </location>
</feature>
<dbReference type="PATRIC" id="fig|864069.3.peg.4772"/>
<keyword evidence="2" id="KW-1003">Cell membrane</keyword>
<feature type="domain" description="Phosphatidylglycerol lysyltransferase C-terminal" evidence="7">
    <location>
        <begin position="570"/>
        <end position="856"/>
    </location>
</feature>
<dbReference type="Proteomes" id="UP000003947">
    <property type="component" value="Unassembled WGS sequence"/>
</dbReference>
<feature type="transmembrane region" description="Helical" evidence="6">
    <location>
        <begin position="484"/>
        <end position="506"/>
    </location>
</feature>
<feature type="transmembrane region" description="Helical" evidence="6">
    <location>
        <begin position="267"/>
        <end position="285"/>
    </location>
</feature>
<dbReference type="eggNOG" id="COG2898">
    <property type="taxonomic scope" value="Bacteria"/>
</dbReference>
<proteinExistence type="predicted"/>
<dbReference type="HOGENOM" id="CLU_008255_7_0_5"/>
<dbReference type="AlphaFoldDB" id="I4YV52"/>
<feature type="transmembrane region" description="Helical" evidence="6">
    <location>
        <begin position="163"/>
        <end position="182"/>
    </location>
</feature>
<evidence type="ECO:0000256" key="2">
    <source>
        <dbReference type="ARBA" id="ARBA00022475"/>
    </source>
</evidence>
<evidence type="ECO:0000256" key="1">
    <source>
        <dbReference type="ARBA" id="ARBA00004651"/>
    </source>
</evidence>
<feature type="transmembrane region" description="Helical" evidence="6">
    <location>
        <begin position="356"/>
        <end position="378"/>
    </location>
</feature>
<evidence type="ECO:0000256" key="4">
    <source>
        <dbReference type="ARBA" id="ARBA00022989"/>
    </source>
</evidence>
<dbReference type="InterPro" id="IPR016181">
    <property type="entry name" value="Acyl_CoA_acyltransferase"/>
</dbReference>
<name>I4YV52_9HYPH</name>
<dbReference type="GO" id="GO:0016755">
    <property type="term" value="F:aminoacyltransferase activity"/>
    <property type="evidence" value="ECO:0007669"/>
    <property type="project" value="TreeGrafter"/>
</dbReference>
<dbReference type="OrthoDB" id="145485at2"/>
<dbReference type="GO" id="GO:0005886">
    <property type="term" value="C:plasma membrane"/>
    <property type="evidence" value="ECO:0007669"/>
    <property type="project" value="UniProtKB-SubCell"/>
</dbReference>
<keyword evidence="4 6" id="KW-1133">Transmembrane helix</keyword>
<gene>
    <name evidence="8" type="ORF">MicloDRAFT_00044180</name>
</gene>
<dbReference type="InterPro" id="IPR051211">
    <property type="entry name" value="PG_lysyltransferase"/>
</dbReference>
<evidence type="ECO:0000256" key="6">
    <source>
        <dbReference type="SAM" id="Phobius"/>
    </source>
</evidence>
<sequence length="888" mass="95302" precursor="true">MPTNALRADHASPAAETRQATFSPSTSLLTVVPSTRRHALLRWATPVVALAGFAGLAALLVKLLSGLDVAAVAASALGTPSYLIGLSLLCAAVSYAALVGYDVFGVRAATAKPVPLKTIALGSFTSYAIGHTLGFPLVTAGAVRWRIYGGAGLTLAEVAKLTAVAAMTLWVGMAGVLGLSAISEPQALASLDYLPAGLNQGIGAALLVALAAYWAWSRKGGREIGRGDIRIRLPGGSAALVQIGLGLTDICAAAAALWVLLPSDLGIGFPAFAAVFASAILLAVVSHVPAGLGAFEAAILLAFPQAPTAELLSAILVWRLTYTLIPFLFAVVLFAVHEIKRSDARFSQAVRRVRRVVLPFVPAALATLTFIGGLVLLTSGALPNDYSRVRALRHLVPLPFAEVSHLVGSAVGVMLLILSRGLMRRLSSAWTLSVALIGAGIVVSLAKGFDWEEALVLCAVLSLLLTHRSAFYRKAGIFAEPLEPRWLVAIALIVGCTLWLGFTAFHDVDYSHDLWWEFNWHDDASRFLRGSLGAIIIGAALSLYALIHRQPGLHRVDPVTTNAITPALAHAERADAHLALLEDKRFLFHESGEAFLMYAVRGKSWIAMGDPIGKPEHAADLMWQFLEEVDRHAGWPVFYQVSPTHLPLYLDGGLSLVKLGEEAHVDLDAFTTEGKAGKDWRAALNRAKRENLEFAVLPAAEVPAHLAELKGVSDAWLAERGAGEKGFSIGFWSERYLSHFDVAVIRREGSIVAFANIWYGQPGGEITVDLMRYMPGVSGIMDLLFVSLMQEGKARGYRWFNLGMAPLSGLSDHRLAPNWHKLAAFVARNGERFYGFKGLRAYKEKFGPVWEPRYLASPGGWALPQILLDVTNLISGTQSRTTSKGARS</sequence>
<evidence type="ECO:0000256" key="5">
    <source>
        <dbReference type="ARBA" id="ARBA00023136"/>
    </source>
</evidence>
<feature type="transmembrane region" description="Helical" evidence="6">
    <location>
        <begin position="398"/>
        <end position="418"/>
    </location>
</feature>
<dbReference type="InterPro" id="IPR024320">
    <property type="entry name" value="LPG_synthase_C"/>
</dbReference>
<evidence type="ECO:0000259" key="7">
    <source>
        <dbReference type="Pfam" id="PF09924"/>
    </source>
</evidence>
<dbReference type="GO" id="GO:0055091">
    <property type="term" value="P:phospholipid homeostasis"/>
    <property type="evidence" value="ECO:0007669"/>
    <property type="project" value="TreeGrafter"/>
</dbReference>
<evidence type="ECO:0000313" key="8">
    <source>
        <dbReference type="EMBL" id="EIM27844.1"/>
    </source>
</evidence>
<keyword evidence="9" id="KW-1185">Reference proteome</keyword>
<dbReference type="RefSeq" id="WP_009763894.1">
    <property type="nucleotide sequence ID" value="NZ_CP141048.1"/>
</dbReference>